<dbReference type="PANTHER" id="PTHR32251:SF17">
    <property type="entry name" value="STEROID 5-ALPHA REDUCTASE C-TERMINAL DOMAIN-CONTAINING PROTEIN"/>
    <property type="match status" value="1"/>
</dbReference>
<dbReference type="Proteomes" id="UP001235664">
    <property type="component" value="Unassembled WGS sequence"/>
</dbReference>
<evidence type="ECO:0000313" key="2">
    <source>
        <dbReference type="EMBL" id="MDP4538282.1"/>
    </source>
</evidence>
<comment type="caution">
    <text evidence="2">The sequence shown here is derived from an EMBL/GenBank/DDBJ whole genome shotgun (WGS) entry which is preliminary data.</text>
</comment>
<sequence length="210" mass="22820">MALQLDDVSFVEAFRGGGIALLALLSWLQLAEPGSLATLLMVMTVVWGVGLALHRLLCWRRDGEDPRYADLLRTDRTEGRFALAALVKVFLLQALLMFVVSSPAQYGILEAGRVQGISGLALVGLALFVLGIALEWTGEWQRARSGTRRTDLGAARERGLRRLTRSPVPTGQALVWWGIWIAAASAGWWVAAATAIGPIVATAMRSIDRR</sequence>
<organism evidence="2 3">
    <name type="scientific">Qipengyuania benthica</name>
    <dbReference type="NCBI Taxonomy" id="3067651"/>
    <lineage>
        <taxon>Bacteria</taxon>
        <taxon>Pseudomonadati</taxon>
        <taxon>Pseudomonadota</taxon>
        <taxon>Alphaproteobacteria</taxon>
        <taxon>Sphingomonadales</taxon>
        <taxon>Erythrobacteraceae</taxon>
        <taxon>Qipengyuania</taxon>
    </lineage>
</organism>
<dbReference type="Pfam" id="PF06966">
    <property type="entry name" value="DUF1295"/>
    <property type="match status" value="1"/>
</dbReference>
<protein>
    <submittedName>
        <fullName evidence="2">DUF1295 domain-containing protein</fullName>
    </submittedName>
</protein>
<evidence type="ECO:0000256" key="1">
    <source>
        <dbReference type="SAM" id="Phobius"/>
    </source>
</evidence>
<keyword evidence="1" id="KW-1133">Transmembrane helix</keyword>
<feature type="transmembrane region" description="Helical" evidence="1">
    <location>
        <begin position="79"/>
        <end position="100"/>
    </location>
</feature>
<feature type="transmembrane region" description="Helical" evidence="1">
    <location>
        <begin position="36"/>
        <end position="58"/>
    </location>
</feature>
<name>A0ABT9H4R0_9SPHN</name>
<accession>A0ABT9H4R0</accession>
<dbReference type="Gene3D" id="1.20.120.1630">
    <property type="match status" value="1"/>
</dbReference>
<dbReference type="InterPro" id="IPR010721">
    <property type="entry name" value="UstE-like"/>
</dbReference>
<dbReference type="RefSeq" id="WP_305928424.1">
    <property type="nucleotide sequence ID" value="NZ_JAVAIL010000001.1"/>
</dbReference>
<feature type="transmembrane region" description="Helical" evidence="1">
    <location>
        <begin position="174"/>
        <end position="201"/>
    </location>
</feature>
<proteinExistence type="predicted"/>
<reference evidence="2 3" key="1">
    <citation type="submission" date="2023-08" db="EMBL/GenBank/DDBJ databases">
        <title>genomic of DY56.</title>
        <authorList>
            <person name="Wang Y."/>
        </authorList>
    </citation>
    <scope>NUCLEOTIDE SEQUENCE [LARGE SCALE GENOMIC DNA]</scope>
    <source>
        <strain evidence="2 3">DY56-A-20</strain>
    </source>
</reference>
<dbReference type="PANTHER" id="PTHR32251">
    <property type="entry name" value="3-OXO-5-ALPHA-STEROID 4-DEHYDROGENASE"/>
    <property type="match status" value="1"/>
</dbReference>
<keyword evidence="3" id="KW-1185">Reference proteome</keyword>
<dbReference type="EMBL" id="JAVAIL010000001">
    <property type="protein sequence ID" value="MDP4538282.1"/>
    <property type="molecule type" value="Genomic_DNA"/>
</dbReference>
<keyword evidence="1" id="KW-0472">Membrane</keyword>
<keyword evidence="1" id="KW-0812">Transmembrane</keyword>
<gene>
    <name evidence="2" type="ORF">Q9K01_01395</name>
</gene>
<evidence type="ECO:0000313" key="3">
    <source>
        <dbReference type="Proteomes" id="UP001235664"/>
    </source>
</evidence>
<feature type="transmembrane region" description="Helical" evidence="1">
    <location>
        <begin position="112"/>
        <end position="134"/>
    </location>
</feature>
<feature type="transmembrane region" description="Helical" evidence="1">
    <location>
        <begin position="12"/>
        <end position="30"/>
    </location>
</feature>